<dbReference type="GeneID" id="31079657"/>
<accession>A0A1S5SHT9</accession>
<organism evidence="1 2">
    <name type="scientific">Ambe virus</name>
    <dbReference type="NCBI Taxonomy" id="1926500"/>
    <lineage>
        <taxon>Viruses</taxon>
        <taxon>Riboviria</taxon>
        <taxon>Orthornavirae</taxon>
        <taxon>Negarnaviricota</taxon>
        <taxon>Polyploviricotina</taxon>
        <taxon>Bunyaviricetes</taxon>
        <taxon>Hareavirales</taxon>
        <taxon>Phenuiviridae</taxon>
        <taxon>Phlebovirus</taxon>
        <taxon>Phlebovirus ambeense</taxon>
    </lineage>
</organism>
<protein>
    <submittedName>
        <fullName evidence="1">Nonstructural protein</fullName>
    </submittedName>
</protein>
<reference evidence="1 2" key="1">
    <citation type="journal article" date="2017" name="J. Gen. Virol.">
        <title>Characterization of the Bujaru, Frijoles and Tapara antigenic complexes into the Sandfly Fever group and two unclassified phleboviruses from Brazil.</title>
        <authorList>
            <person name="Vasconcelos P.F."/>
            <person name="Nunes Neto J.P."/>
            <person name="de Souza W.M."/>
            <person name="Acrani G.O."/>
            <person name="Romeiro M.F."/>
            <person name="Fumagalli M.J."/>
            <person name="Vieira C.L."/>
            <person name="Medeiros D.B."/>
            <person name="de Lima J.A."/>
            <person name="de Lima C.P."/>
            <person name="Cardoso J.F."/>
            <person name="Rodrigues S.G."/>
            <person name="Figueiredo L.T."/>
            <person name="da Silva S.P."/>
            <person name="Tesh R."/>
            <person name="Nunes M.R."/>
            <person name="Vasconcelos P.F."/>
        </authorList>
    </citation>
    <scope>NUCLEOTIDE SEQUENCE [LARGE SCALE GENOMIC DNA]</scope>
    <source>
        <strain evidence="1 2">BeAr407981</strain>
    </source>
</reference>
<dbReference type="Proteomes" id="UP000203035">
    <property type="component" value="Genome"/>
</dbReference>
<dbReference type="RefSeq" id="YP_009346031.1">
    <property type="nucleotide sequence ID" value="NC_033845.1"/>
</dbReference>
<name>A0A1S5SHT9_9VIRU</name>
<sequence length="289" mass="33902">MNKFYLYDKMSIIRPGGLYCSLPRVTFEAFNAYQENPISRYSDIEFPLPAGFRVSSKTRATLSDYYMNREFPMHWGCSQQSYALAPYITVFDEMIECLSHFKEHEISAECHPNLHEALSWPTGGPNLDYMRFYSNKPDCMYERKCREATLILRASRPNWWFAESLYNSHKNAFHESVVRGLDPRFFNGSDVIKEICIVQCVRLLNAVLFDGIYSRVPNKFYMAVEYFRNKLEHLGPAILGNRKWIPHVNTRFDLLNKCIDEEFCTDSVYESDLDLAKEFEDILKDVTEL</sequence>
<dbReference type="Pfam" id="PF11073">
    <property type="entry name" value="NSs"/>
    <property type="match status" value="1"/>
</dbReference>
<dbReference type="OrthoDB" id="23063at10239"/>
<dbReference type="EMBL" id="KX611384">
    <property type="protein sequence ID" value="API68874.1"/>
    <property type="molecule type" value="Genomic_RNA"/>
</dbReference>
<evidence type="ECO:0000313" key="2">
    <source>
        <dbReference type="Proteomes" id="UP000203035"/>
    </source>
</evidence>
<dbReference type="InterPro" id="IPR039434">
    <property type="entry name" value="NSs-like"/>
</dbReference>
<proteinExistence type="predicted"/>
<dbReference type="KEGG" id="vg:31079657"/>
<keyword evidence="2" id="KW-1185">Reference proteome</keyword>
<evidence type="ECO:0000313" key="1">
    <source>
        <dbReference type="EMBL" id="API68874.1"/>
    </source>
</evidence>